<name>A0A6B8VML8_9CORY</name>
<dbReference type="SUPFAM" id="SSF56300">
    <property type="entry name" value="Metallo-dependent phosphatases"/>
    <property type="match status" value="1"/>
</dbReference>
<keyword evidence="4" id="KW-1185">Reference proteome</keyword>
<dbReference type="InterPro" id="IPR029052">
    <property type="entry name" value="Metallo-depent_PP-like"/>
</dbReference>
<dbReference type="KEGG" id="ccoe:CETAM_09970"/>
<dbReference type="InterPro" id="IPR024654">
    <property type="entry name" value="Calcineurin-like_PHP_lpxH"/>
</dbReference>
<dbReference type="Proteomes" id="UP000425178">
    <property type="component" value="Chromosome"/>
</dbReference>
<dbReference type="Pfam" id="PF12850">
    <property type="entry name" value="Metallophos_2"/>
    <property type="match status" value="1"/>
</dbReference>
<evidence type="ECO:0000313" key="4">
    <source>
        <dbReference type="Proteomes" id="UP000425178"/>
    </source>
</evidence>
<comment type="similarity">
    <text evidence="1">Belongs to the metallophosphoesterase superfamily. YfcE family.</text>
</comment>
<dbReference type="AlphaFoldDB" id="A0A6B8VML8"/>
<organism evidence="3 4">
    <name type="scientific">Corynebacterium comes</name>
    <dbReference type="NCBI Taxonomy" id="2675218"/>
    <lineage>
        <taxon>Bacteria</taxon>
        <taxon>Bacillati</taxon>
        <taxon>Actinomycetota</taxon>
        <taxon>Actinomycetes</taxon>
        <taxon>Mycobacteriales</taxon>
        <taxon>Corynebacteriaceae</taxon>
        <taxon>Corynebacterium</taxon>
    </lineage>
</organism>
<evidence type="ECO:0000313" key="3">
    <source>
        <dbReference type="EMBL" id="QGU05243.1"/>
    </source>
</evidence>
<sequence>MDVWFTSDLHLGHQSVARLRGLEVADHDRRVLRGIRDLPAGDRLWVLGDLSRGGAEEERRALSLLGEHGSHLEMHLVPGNHDSCHPLHRSSFRMQRAFLGVFESVQPFQAMRWRGRNVFLCHFPRPGMDHPGMASRHDEVRLDVDFLVHGHLHSPQPRSGYGLVDVGLDAWGMKPVRQLAVEKVLFDNEP</sequence>
<dbReference type="Gene3D" id="3.60.21.10">
    <property type="match status" value="1"/>
</dbReference>
<dbReference type="RefSeq" id="WP_156228711.1">
    <property type="nucleotide sequence ID" value="NZ_CP046453.1"/>
</dbReference>
<gene>
    <name evidence="3" type="ORF">CETAM_09970</name>
</gene>
<dbReference type="EMBL" id="CP046453">
    <property type="protein sequence ID" value="QGU05243.1"/>
    <property type="molecule type" value="Genomic_DNA"/>
</dbReference>
<accession>A0A6B8VML8</accession>
<protein>
    <submittedName>
        <fullName evidence="3">Calcineurin-like phosphoesterase superfamily domain protein</fullName>
    </submittedName>
</protein>
<evidence type="ECO:0000256" key="1">
    <source>
        <dbReference type="ARBA" id="ARBA00008950"/>
    </source>
</evidence>
<reference evidence="3 4" key="1">
    <citation type="journal article" date="2021" name="Int. J. Syst. Evol. Microbiol.">
        <title>Classification of three corynebacterial strains isolated from a small paddock in North Rhine-Westphalia: proposal of &lt;i&gt;Corynebacterium kalinowskii&lt;/i&gt; sp. nov., &lt;i&gt;Corynebacterium comes&lt;/i&gt; sp. nov. and &lt;i&gt;Corynebacterium occultum&lt;/i&gt; sp. nov.</title>
        <authorList>
            <person name="Schaffert L."/>
            <person name="Ruwe M."/>
            <person name="Milse J."/>
            <person name="Hanuschka K."/>
            <person name="Ortseifen V."/>
            <person name="Droste J."/>
            <person name="Brandt D."/>
            <person name="Schl L."/>
            <person name="Kutter Y."/>
            <person name="Vinke S."/>
            <person name="Vieh P."/>
            <person name="Jacob L."/>
            <person name="L N.C."/>
            <person name="Schulte-Berndt E."/>
            <person name="Hain C."/>
            <person name="Linder M."/>
            <person name="Schmidt P."/>
            <person name="Wollenschl L."/>
            <person name="Luttermann T."/>
            <person name="Thieme E."/>
            <person name="Hassa J."/>
            <person name="Haak M."/>
            <person name="Wittchen M."/>
            <person name="Mentz A."/>
            <person name="Persicke M."/>
            <person name="Busche T."/>
            <person name="R C."/>
        </authorList>
    </citation>
    <scope>NUCLEOTIDE SEQUENCE [LARGE SCALE GENOMIC DNA]</scope>
    <source>
        <strain evidence="3 4">2019</strain>
    </source>
</reference>
<feature type="domain" description="Calcineurin-like phosphoesterase" evidence="2">
    <location>
        <begin position="1"/>
        <end position="157"/>
    </location>
</feature>
<evidence type="ECO:0000259" key="2">
    <source>
        <dbReference type="Pfam" id="PF12850"/>
    </source>
</evidence>
<proteinExistence type="inferred from homology"/>